<evidence type="ECO:0000313" key="8">
    <source>
        <dbReference type="EMBL" id="KAF0293068.1"/>
    </source>
</evidence>
<keyword evidence="9" id="KW-1185">Reference proteome</keyword>
<comment type="caution">
    <text evidence="8">The sequence shown here is derived from an EMBL/GenBank/DDBJ whole genome shotgun (WGS) entry which is preliminary data.</text>
</comment>
<feature type="region of interest" description="Disordered" evidence="5">
    <location>
        <begin position="226"/>
        <end position="245"/>
    </location>
</feature>
<comment type="subcellular location">
    <subcellularLocation>
        <location evidence="1">Cytoplasm</location>
        <location evidence="1">P-body</location>
    </subcellularLocation>
</comment>
<dbReference type="PANTHER" id="PTHR13612:SF0">
    <property type="entry name" value="ENHANCER OF MRNA-DECAPPING PROTEIN 3"/>
    <property type="match status" value="1"/>
</dbReference>
<feature type="domain" description="DFDF" evidence="7">
    <location>
        <begin position="249"/>
        <end position="285"/>
    </location>
</feature>
<feature type="compositionally biased region" description="Basic and acidic residues" evidence="5">
    <location>
        <begin position="108"/>
        <end position="120"/>
    </location>
</feature>
<evidence type="ECO:0000259" key="7">
    <source>
        <dbReference type="PROSITE" id="PS51512"/>
    </source>
</evidence>
<dbReference type="SUPFAM" id="SSF64153">
    <property type="entry name" value="YjeF N-terminal domain-like"/>
    <property type="match status" value="1"/>
</dbReference>
<evidence type="ECO:0000256" key="1">
    <source>
        <dbReference type="ARBA" id="ARBA00004201"/>
    </source>
</evidence>
<dbReference type="AlphaFoldDB" id="A0A6A4VSU1"/>
<dbReference type="GO" id="GO:0000932">
    <property type="term" value="C:P-body"/>
    <property type="evidence" value="ECO:0007669"/>
    <property type="project" value="UniProtKB-SubCell"/>
</dbReference>
<protein>
    <recommendedName>
        <fullName evidence="3">Enhancer of mRNA-decapping protein 3</fullName>
    </recommendedName>
</protein>
<dbReference type="Pfam" id="PF09532">
    <property type="entry name" value="FDF"/>
    <property type="match status" value="1"/>
</dbReference>
<dbReference type="PROSITE" id="PS51512">
    <property type="entry name" value="DFDF"/>
    <property type="match status" value="1"/>
</dbReference>
<keyword evidence="4" id="KW-0963">Cytoplasm</keyword>
<dbReference type="OrthoDB" id="6378265at2759"/>
<evidence type="ECO:0000256" key="2">
    <source>
        <dbReference type="ARBA" id="ARBA00006610"/>
    </source>
</evidence>
<comment type="similarity">
    <text evidence="2">Belongs to the EDC3 family.</text>
</comment>
<evidence type="ECO:0000256" key="3">
    <source>
        <dbReference type="ARBA" id="ARBA00015797"/>
    </source>
</evidence>
<dbReference type="GO" id="GO:0003729">
    <property type="term" value="F:mRNA binding"/>
    <property type="evidence" value="ECO:0007669"/>
    <property type="project" value="TreeGrafter"/>
</dbReference>
<dbReference type="InterPro" id="IPR019050">
    <property type="entry name" value="FDF_dom"/>
</dbReference>
<gene>
    <name evidence="8" type="primary">edc3</name>
    <name evidence="8" type="ORF">FJT64_009035</name>
</gene>
<dbReference type="Pfam" id="PF03853">
    <property type="entry name" value="YjeF_N"/>
    <property type="match status" value="1"/>
</dbReference>
<dbReference type="Proteomes" id="UP000440578">
    <property type="component" value="Unassembled WGS sequence"/>
</dbReference>
<dbReference type="InterPro" id="IPR036652">
    <property type="entry name" value="YjeF_N_dom_sf"/>
</dbReference>
<evidence type="ECO:0000256" key="4">
    <source>
        <dbReference type="ARBA" id="ARBA00022490"/>
    </source>
</evidence>
<accession>A0A6A4VSU1</accession>
<dbReference type="PROSITE" id="PS51385">
    <property type="entry name" value="YJEF_N"/>
    <property type="match status" value="1"/>
</dbReference>
<dbReference type="PANTHER" id="PTHR13612">
    <property type="entry name" value="ENHANCER OF MRNA-DECAPPING PROTEIN 3"/>
    <property type="match status" value="1"/>
</dbReference>
<dbReference type="GO" id="GO:0033962">
    <property type="term" value="P:P-body assembly"/>
    <property type="evidence" value="ECO:0007669"/>
    <property type="project" value="TreeGrafter"/>
</dbReference>
<organism evidence="8 9">
    <name type="scientific">Amphibalanus amphitrite</name>
    <name type="common">Striped barnacle</name>
    <name type="synonym">Balanus amphitrite</name>
    <dbReference type="NCBI Taxonomy" id="1232801"/>
    <lineage>
        <taxon>Eukaryota</taxon>
        <taxon>Metazoa</taxon>
        <taxon>Ecdysozoa</taxon>
        <taxon>Arthropoda</taxon>
        <taxon>Crustacea</taxon>
        <taxon>Multicrustacea</taxon>
        <taxon>Cirripedia</taxon>
        <taxon>Thoracica</taxon>
        <taxon>Thoracicalcarea</taxon>
        <taxon>Balanomorpha</taxon>
        <taxon>Balanoidea</taxon>
        <taxon>Balanidae</taxon>
        <taxon>Amphibalaninae</taxon>
        <taxon>Amphibalanus</taxon>
    </lineage>
</organism>
<dbReference type="EMBL" id="VIIS01001774">
    <property type="protein sequence ID" value="KAF0293068.1"/>
    <property type="molecule type" value="Genomic_DNA"/>
</dbReference>
<evidence type="ECO:0000313" key="9">
    <source>
        <dbReference type="Proteomes" id="UP000440578"/>
    </source>
</evidence>
<dbReference type="InterPro" id="IPR004443">
    <property type="entry name" value="YjeF_N_dom"/>
</dbReference>
<dbReference type="Gene3D" id="3.40.50.10260">
    <property type="entry name" value="YjeF N-terminal domain"/>
    <property type="match status" value="1"/>
</dbReference>
<reference evidence="8 9" key="1">
    <citation type="submission" date="2019-07" db="EMBL/GenBank/DDBJ databases">
        <title>Draft genome assembly of a fouling barnacle, Amphibalanus amphitrite (Darwin, 1854): The first reference genome for Thecostraca.</title>
        <authorList>
            <person name="Kim W."/>
        </authorList>
    </citation>
    <scope>NUCLEOTIDE SEQUENCE [LARGE SCALE GENOMIC DNA]</scope>
    <source>
        <strain evidence="8">SNU_AA5</strain>
        <tissue evidence="8">Soma without cirri and trophi</tissue>
    </source>
</reference>
<dbReference type="InterPro" id="IPR025762">
    <property type="entry name" value="DFDF"/>
</dbReference>
<dbReference type="GO" id="GO:0031087">
    <property type="term" value="P:deadenylation-independent decapping of nuclear-transcribed mRNA"/>
    <property type="evidence" value="ECO:0007669"/>
    <property type="project" value="TreeGrafter"/>
</dbReference>
<evidence type="ECO:0000259" key="6">
    <source>
        <dbReference type="PROSITE" id="PS51385"/>
    </source>
</evidence>
<evidence type="ECO:0000256" key="5">
    <source>
        <dbReference type="SAM" id="MobiDB-lite"/>
    </source>
</evidence>
<proteinExistence type="inferred from homology"/>
<feature type="domain" description="YjeF N-terminal" evidence="6">
    <location>
        <begin position="345"/>
        <end position="531"/>
    </location>
</feature>
<name>A0A6A4VSU1_AMPAM</name>
<dbReference type="SMART" id="SM01199">
    <property type="entry name" value="FDF"/>
    <property type="match status" value="1"/>
</dbReference>
<sequence>MCLAWDATCVNTYADSHVLAAATSAGTAAREAEVKKRKKYDDLTQRFHFEPLAFETSGACGPSTKVFVRELDASIASVTEDRRETAWLWQRLALAVVRGNAASTLQTAEHEVQQKQREQETGTWRGRTVQNRRNGLREEPLGVGELHCALPSRNPLDDPELAQYLKPRAAPRSVDERVATTQELTDQLLSIAPSCSGVSPGSPRPNRLATYTSLLAEMKRDAVSGYVEPGGSNVKSRRNQQQSKNDLCFSTPAEKFKNEEFDFEKNLALFDKQAVFEEIDSSQQPDVVRLVDTNRRRGGRTEAKYRHDQNVLHSAPVRYNRIAVPETPEVEYVTDTGLVVPSVTSRARDTLLQAAQRHGLTIGRQQEMLGRGCTEMALQLVGSHARLMPENLHQAPRVACLCGPHSQGAAGLNAARQLAGHGVQVTVFLPDLALTCQLPETVDLIVCTLDDHELSSQLAFQPWHRSAVAWANGSRAPVLALDPPAPPPPAAAAPAAIECKYTLGAVLPLGYGAQQGAVYLCNLNVPTEVFRSQRIEYVSPFGPRIVIPLHARDVD</sequence>
<feature type="region of interest" description="Disordered" evidence="5">
    <location>
        <begin position="108"/>
        <end position="134"/>
    </location>
</feature>